<evidence type="ECO:0000313" key="1">
    <source>
        <dbReference type="EMBL" id="CAI5445149.1"/>
    </source>
</evidence>
<evidence type="ECO:0000313" key="2">
    <source>
        <dbReference type="Proteomes" id="UP001152747"/>
    </source>
</evidence>
<dbReference type="AlphaFoldDB" id="A0A9P1MYQ4"/>
<proteinExistence type="predicted"/>
<protein>
    <submittedName>
        <fullName evidence="1">Uncharacterized protein</fullName>
    </submittedName>
</protein>
<dbReference type="EMBL" id="CANHGI010000003">
    <property type="protein sequence ID" value="CAI5445149.1"/>
    <property type="molecule type" value="Genomic_DNA"/>
</dbReference>
<gene>
    <name evidence="1" type="ORF">CAMP_LOCUS7786</name>
</gene>
<accession>A0A9P1MYQ4</accession>
<name>A0A9P1MYQ4_9PELO</name>
<dbReference type="Proteomes" id="UP001152747">
    <property type="component" value="Unassembled WGS sequence"/>
</dbReference>
<organism evidence="1 2">
    <name type="scientific">Caenorhabditis angaria</name>
    <dbReference type="NCBI Taxonomy" id="860376"/>
    <lineage>
        <taxon>Eukaryota</taxon>
        <taxon>Metazoa</taxon>
        <taxon>Ecdysozoa</taxon>
        <taxon>Nematoda</taxon>
        <taxon>Chromadorea</taxon>
        <taxon>Rhabditida</taxon>
        <taxon>Rhabditina</taxon>
        <taxon>Rhabditomorpha</taxon>
        <taxon>Rhabditoidea</taxon>
        <taxon>Rhabditidae</taxon>
        <taxon>Peloderinae</taxon>
        <taxon>Caenorhabditis</taxon>
    </lineage>
</organism>
<comment type="caution">
    <text evidence="1">The sequence shown here is derived from an EMBL/GenBank/DDBJ whole genome shotgun (WGS) entry which is preliminary data.</text>
</comment>
<keyword evidence="2" id="KW-1185">Reference proteome</keyword>
<sequence>MTKIGPVVRIEEYHGTQICEYRDHQSVEAAIHLFESNLVYFGKIPIIITKLQPQTPPAKSVDLETDIRLTSRGSFEEIYALMTKIGPVAKIHDSQICEYRDHQSVEAAIHFFESNLVYFGKIPIIITKLQPQTPTKSVDPKPPVFIDPNDVSKINFGKQVIRAQKALWVKKRKRICRMFETYHAQVIKVVF</sequence>
<reference evidence="1" key="1">
    <citation type="submission" date="2022-11" db="EMBL/GenBank/DDBJ databases">
        <authorList>
            <person name="Kikuchi T."/>
        </authorList>
    </citation>
    <scope>NUCLEOTIDE SEQUENCE</scope>
    <source>
        <strain evidence="1">PS1010</strain>
    </source>
</reference>